<proteinExistence type="predicted"/>
<dbReference type="AlphaFoldDB" id="A0A2H0YQK4"/>
<feature type="transmembrane region" description="Helical" evidence="1">
    <location>
        <begin position="12"/>
        <end position="38"/>
    </location>
</feature>
<keyword evidence="1" id="KW-1133">Transmembrane helix</keyword>
<dbReference type="EMBL" id="PEXW01000040">
    <property type="protein sequence ID" value="PIS40706.1"/>
    <property type="molecule type" value="Genomic_DNA"/>
</dbReference>
<gene>
    <name evidence="2" type="ORF">COT26_01870</name>
</gene>
<name>A0A2H0YQK4_9BACT</name>
<comment type="caution">
    <text evidence="2">The sequence shown here is derived from an EMBL/GenBank/DDBJ whole genome shotgun (WGS) entry which is preliminary data.</text>
</comment>
<dbReference type="Proteomes" id="UP000236845">
    <property type="component" value="Unassembled WGS sequence"/>
</dbReference>
<evidence type="ECO:0008006" key="4">
    <source>
        <dbReference type="Google" id="ProtNLM"/>
    </source>
</evidence>
<evidence type="ECO:0000256" key="1">
    <source>
        <dbReference type="SAM" id="Phobius"/>
    </source>
</evidence>
<evidence type="ECO:0000313" key="2">
    <source>
        <dbReference type="EMBL" id="PIS40706.1"/>
    </source>
</evidence>
<accession>A0A2H0YQK4</accession>
<reference evidence="3" key="1">
    <citation type="submission" date="2017-09" db="EMBL/GenBank/DDBJ databases">
        <title>Depth-based differentiation of microbial function through sediment-hosted aquifers and enrichment of novel symbionts in the deep terrestrial subsurface.</title>
        <authorList>
            <person name="Probst A.J."/>
            <person name="Ladd B."/>
            <person name="Jarett J.K."/>
            <person name="Geller-Mcgrath D.E."/>
            <person name="Sieber C.M.K."/>
            <person name="Emerson J.B."/>
            <person name="Anantharaman K."/>
            <person name="Thomas B.C."/>
            <person name="Malmstrom R."/>
            <person name="Stieglmeier M."/>
            <person name="Klingl A."/>
            <person name="Woyke T."/>
            <person name="Ryan C.M."/>
            <person name="Banfield J.F."/>
        </authorList>
    </citation>
    <scope>NUCLEOTIDE SEQUENCE [LARGE SCALE GENOMIC DNA]</scope>
</reference>
<protein>
    <recommendedName>
        <fullName evidence="4">Type 4 fimbrial biogenesis protein PilX N-terminal domain-containing protein</fullName>
    </recommendedName>
</protein>
<keyword evidence="1" id="KW-0472">Membrane</keyword>
<keyword evidence="1" id="KW-0812">Transmembrane</keyword>
<evidence type="ECO:0000313" key="3">
    <source>
        <dbReference type="Proteomes" id="UP000236845"/>
    </source>
</evidence>
<organism evidence="2 3">
    <name type="scientific">Candidatus Kerfeldbacteria bacterium CG08_land_8_20_14_0_20_43_14</name>
    <dbReference type="NCBI Taxonomy" id="2014246"/>
    <lineage>
        <taxon>Bacteria</taxon>
        <taxon>Candidatus Kerfeldiibacteriota</taxon>
    </lineage>
</organism>
<sequence>MIQRKKVKAKKGVSLLVALLVMSVVVAIGITVSTVVIFQVKVNSVVSQGHQNYYIAESGIEYGLNILKEKKSGTLAEALTAVKTAIPFPTGAPFQADLNQSIGLSGGATVPTELKENTSAYIELYNVDTSLGLIGAPRLCVHGESVDGNGNEVIEVTWVAWSSNLEISPPQKALVSYSAFNGDTCDLGGGVSGEEIILLQFFPIIGINIDATNLAGVRIRITALKPSGSTTLGDGDIKDFKVYTEPSNLSTQIQVKSVSNNAGQTQALIATFPWSAPLSSFYDFVIFSEKSLSKTLPVSIDQSIKKFGPYDIIAVGNGSYASVLIPANPEPSPNPVFVGCDTSPCNYYIRLLRPDSQTWGSFSVNTSGTNADGTPATPQSINVTSPISSCIVRNPYTFNSDSSNTIAFMDSDGTLAPGTNATGPTQYELLSQVTFKDTNETYCPGS</sequence>